<accession>A0A5C1AQK7</accession>
<feature type="transmembrane region" description="Helical" evidence="1">
    <location>
        <begin position="50"/>
        <end position="69"/>
    </location>
</feature>
<keyword evidence="1" id="KW-0472">Membrane</keyword>
<keyword evidence="3" id="KW-1185">Reference proteome</keyword>
<reference evidence="3" key="1">
    <citation type="submission" date="2019-08" db="EMBL/GenBank/DDBJ databases">
        <title>Limnoglobus roseus gen. nov., sp. nov., a novel freshwater planctomycete with a giant genome from the family Gemmataceae.</title>
        <authorList>
            <person name="Kulichevskaya I.S."/>
            <person name="Naumoff D.G."/>
            <person name="Miroshnikov K."/>
            <person name="Ivanova A."/>
            <person name="Philippov D.A."/>
            <person name="Hakobyan A."/>
            <person name="Rijpstra I.C."/>
            <person name="Sinninghe Damste J.S."/>
            <person name="Liesack W."/>
            <person name="Dedysh S.N."/>
        </authorList>
    </citation>
    <scope>NUCLEOTIDE SEQUENCE [LARGE SCALE GENOMIC DNA]</scope>
    <source>
        <strain evidence="3">PX52</strain>
    </source>
</reference>
<feature type="transmembrane region" description="Helical" evidence="1">
    <location>
        <begin position="15"/>
        <end position="38"/>
    </location>
</feature>
<evidence type="ECO:0000313" key="3">
    <source>
        <dbReference type="Proteomes" id="UP000324974"/>
    </source>
</evidence>
<keyword evidence="1" id="KW-0812">Transmembrane</keyword>
<proteinExistence type="predicted"/>
<feature type="transmembrane region" description="Helical" evidence="1">
    <location>
        <begin position="76"/>
        <end position="98"/>
    </location>
</feature>
<feature type="transmembrane region" description="Helical" evidence="1">
    <location>
        <begin position="110"/>
        <end position="136"/>
    </location>
</feature>
<name>A0A5C1AQK7_9BACT</name>
<organism evidence="2 3">
    <name type="scientific">Limnoglobus roseus</name>
    <dbReference type="NCBI Taxonomy" id="2598579"/>
    <lineage>
        <taxon>Bacteria</taxon>
        <taxon>Pseudomonadati</taxon>
        <taxon>Planctomycetota</taxon>
        <taxon>Planctomycetia</taxon>
        <taxon>Gemmatales</taxon>
        <taxon>Gemmataceae</taxon>
        <taxon>Limnoglobus</taxon>
    </lineage>
</organism>
<gene>
    <name evidence="2" type="ORF">PX52LOC_06196</name>
</gene>
<dbReference type="Proteomes" id="UP000324974">
    <property type="component" value="Chromosome"/>
</dbReference>
<protein>
    <submittedName>
        <fullName evidence="2">Uncharacterized protein</fullName>
    </submittedName>
</protein>
<evidence type="ECO:0000256" key="1">
    <source>
        <dbReference type="SAM" id="Phobius"/>
    </source>
</evidence>
<dbReference type="KEGG" id="lrs:PX52LOC_06196"/>
<dbReference type="AlphaFoldDB" id="A0A5C1AQK7"/>
<sequence>MTIERSNPKRDRMPGLILSVLTVITSGAITGWCAYRLQAYHMPGLPEPDFAPLALALSALPTALFLLATGVGRRSVALLISVPIAAVVVALARVYAISTELSAPWTHGTGLISLVAWGGGVGVSLAFVGIATVVAVRRVQR</sequence>
<keyword evidence="1" id="KW-1133">Transmembrane helix</keyword>
<evidence type="ECO:0000313" key="2">
    <source>
        <dbReference type="EMBL" id="QEL19138.1"/>
    </source>
</evidence>
<dbReference type="EMBL" id="CP042425">
    <property type="protein sequence ID" value="QEL19138.1"/>
    <property type="molecule type" value="Genomic_DNA"/>
</dbReference>